<organism evidence="11">
    <name type="scientific">Hemiselmis andersenii</name>
    <name type="common">Cryptophyte alga</name>
    <dbReference type="NCBI Taxonomy" id="464988"/>
    <lineage>
        <taxon>Eukaryota</taxon>
        <taxon>Cryptophyceae</taxon>
        <taxon>Cryptomonadales</taxon>
        <taxon>Hemiselmidaceae</taxon>
        <taxon>Hemiselmis</taxon>
    </lineage>
</organism>
<dbReference type="GO" id="GO:0046872">
    <property type="term" value="F:metal ion binding"/>
    <property type="evidence" value="ECO:0007669"/>
    <property type="project" value="UniProtKB-KW"/>
</dbReference>
<evidence type="ECO:0000313" key="11">
    <source>
        <dbReference type="EMBL" id="CAD8740429.1"/>
    </source>
</evidence>
<dbReference type="GO" id="GO:0051301">
    <property type="term" value="P:cell division"/>
    <property type="evidence" value="ECO:0007669"/>
    <property type="project" value="UniProtKB-KW"/>
</dbReference>
<comment type="similarity">
    <text evidence="2">Belongs to the TRAFAC class TrmE-Era-EngA-EngB-Septin-like GTPase superfamily. EngB GTPase family.</text>
</comment>
<evidence type="ECO:0000259" key="10">
    <source>
        <dbReference type="PROSITE" id="PS51706"/>
    </source>
</evidence>
<reference evidence="11" key="1">
    <citation type="submission" date="2021-01" db="EMBL/GenBank/DDBJ databases">
        <authorList>
            <person name="Corre E."/>
            <person name="Pelletier E."/>
            <person name="Niang G."/>
            <person name="Scheremetjew M."/>
            <person name="Finn R."/>
            <person name="Kale V."/>
            <person name="Holt S."/>
            <person name="Cochrane G."/>
            <person name="Meng A."/>
            <person name="Brown T."/>
            <person name="Cohen L."/>
        </authorList>
    </citation>
    <scope>NUCLEOTIDE SEQUENCE</scope>
    <source>
        <strain evidence="11">CCMP441</strain>
    </source>
</reference>
<evidence type="ECO:0000256" key="3">
    <source>
        <dbReference type="ARBA" id="ARBA00022618"/>
    </source>
</evidence>
<proteinExistence type="inferred from homology"/>
<dbReference type="Gene3D" id="3.40.50.300">
    <property type="entry name" value="P-loop containing nucleotide triphosphate hydrolases"/>
    <property type="match status" value="1"/>
</dbReference>
<dbReference type="EMBL" id="HBFK01011488">
    <property type="protein sequence ID" value="CAD8740429.1"/>
    <property type="molecule type" value="Transcribed_RNA"/>
</dbReference>
<dbReference type="InterPro" id="IPR019987">
    <property type="entry name" value="GTP-bd_ribosome_bio_YsxC"/>
</dbReference>
<feature type="domain" description="EngB-type G" evidence="10">
    <location>
        <begin position="30"/>
        <end position="211"/>
    </location>
</feature>
<dbReference type="NCBIfam" id="TIGR03598">
    <property type="entry name" value="GTPase_YsxC"/>
    <property type="match status" value="1"/>
</dbReference>
<comment type="cofactor">
    <cofactor evidence="1">
        <name>Mg(2+)</name>
        <dbReference type="ChEBI" id="CHEBI:18420"/>
    </cofactor>
</comment>
<protein>
    <recommendedName>
        <fullName evidence="10">EngB-type G domain-containing protein</fullName>
    </recommendedName>
</protein>
<dbReference type="PANTHER" id="PTHR11649">
    <property type="entry name" value="MSS1/TRME-RELATED GTP-BINDING PROTEIN"/>
    <property type="match status" value="1"/>
</dbReference>
<dbReference type="GO" id="GO:0005525">
    <property type="term" value="F:GTP binding"/>
    <property type="evidence" value="ECO:0007669"/>
    <property type="project" value="UniProtKB-KW"/>
</dbReference>
<dbReference type="InterPro" id="IPR006073">
    <property type="entry name" value="GTP-bd"/>
</dbReference>
<dbReference type="PROSITE" id="PS51706">
    <property type="entry name" value="G_ENGB"/>
    <property type="match status" value="1"/>
</dbReference>
<keyword evidence="5" id="KW-0547">Nucleotide-binding</keyword>
<evidence type="ECO:0000256" key="8">
    <source>
        <dbReference type="ARBA" id="ARBA00023210"/>
    </source>
</evidence>
<keyword evidence="6" id="KW-0460">Magnesium</keyword>
<sequence length="217" mass="23600">MVKFSGRTLFEATAKFLLSAPTLGHCPKHRLPEVALSGRSNVGKSSLINALTRSEGKKKLALVAKTPGRTQMLNFFQVGKNVMLVDLPGYGFAKAPKDVVGAWTKLNEEYMLTRGEQLVCTVVLIDSRRGMLPIDFEWMCMLREGGVRFKIALTKADRCKEIELEAAVQACREQYEKVCGSVQRGDVVVTSSKSGDGIVALKTAIADAVNESAESTG</sequence>
<gene>
    <name evidence="11" type="ORF">HAND1043_LOCUS6921</name>
</gene>
<keyword evidence="9" id="KW-0131">Cell cycle</keyword>
<evidence type="ECO:0000256" key="4">
    <source>
        <dbReference type="ARBA" id="ARBA00022723"/>
    </source>
</evidence>
<evidence type="ECO:0000256" key="9">
    <source>
        <dbReference type="ARBA" id="ARBA00023306"/>
    </source>
</evidence>
<dbReference type="InterPro" id="IPR030393">
    <property type="entry name" value="G_ENGB_dom"/>
</dbReference>
<keyword evidence="8" id="KW-0717">Septation</keyword>
<dbReference type="Pfam" id="PF01926">
    <property type="entry name" value="MMR_HSR1"/>
    <property type="match status" value="1"/>
</dbReference>
<keyword evidence="4" id="KW-0479">Metal-binding</keyword>
<dbReference type="CDD" id="cd01876">
    <property type="entry name" value="YihA_EngB"/>
    <property type="match status" value="1"/>
</dbReference>
<evidence type="ECO:0000256" key="1">
    <source>
        <dbReference type="ARBA" id="ARBA00001946"/>
    </source>
</evidence>
<accession>A0A6U4UCW5</accession>
<dbReference type="SUPFAM" id="SSF52540">
    <property type="entry name" value="P-loop containing nucleoside triphosphate hydrolases"/>
    <property type="match status" value="1"/>
</dbReference>
<name>A0A6U4UCW5_HEMAN</name>
<dbReference type="HAMAP" id="MF_00321">
    <property type="entry name" value="GTPase_EngB"/>
    <property type="match status" value="1"/>
</dbReference>
<evidence type="ECO:0000256" key="7">
    <source>
        <dbReference type="ARBA" id="ARBA00023134"/>
    </source>
</evidence>
<keyword evidence="7" id="KW-0342">GTP-binding</keyword>
<dbReference type="AlphaFoldDB" id="A0A6U4UCW5"/>
<feature type="non-terminal residue" evidence="11">
    <location>
        <position position="217"/>
    </location>
</feature>
<evidence type="ECO:0000256" key="5">
    <source>
        <dbReference type="ARBA" id="ARBA00022741"/>
    </source>
</evidence>
<keyword evidence="3" id="KW-0132">Cell division</keyword>
<dbReference type="PANTHER" id="PTHR11649:SF13">
    <property type="entry name" value="ENGB-TYPE G DOMAIN-CONTAINING PROTEIN"/>
    <property type="match status" value="1"/>
</dbReference>
<evidence type="ECO:0000256" key="2">
    <source>
        <dbReference type="ARBA" id="ARBA00009638"/>
    </source>
</evidence>
<dbReference type="InterPro" id="IPR027417">
    <property type="entry name" value="P-loop_NTPase"/>
</dbReference>
<evidence type="ECO:0000256" key="6">
    <source>
        <dbReference type="ARBA" id="ARBA00022842"/>
    </source>
</evidence>